<dbReference type="CDD" id="cd02218">
    <property type="entry name" value="cupin_PGI"/>
    <property type="match status" value="1"/>
</dbReference>
<dbReference type="EC" id="5.3.1.9" evidence="3"/>
<evidence type="ECO:0000256" key="2">
    <source>
        <dbReference type="ARBA" id="ARBA00006542"/>
    </source>
</evidence>
<organism evidence="8 9">
    <name type="scientific">Candidatus Nealsonbacteria bacterium CG09_land_8_20_14_0_10_42_14</name>
    <dbReference type="NCBI Taxonomy" id="1974707"/>
    <lineage>
        <taxon>Bacteria</taxon>
        <taxon>Candidatus Nealsoniibacteriota</taxon>
    </lineage>
</organism>
<dbReference type="InterPro" id="IPR010551">
    <property type="entry name" value="G6P_isomerase_prok"/>
</dbReference>
<dbReference type="SUPFAM" id="SSF51182">
    <property type="entry name" value="RmlC-like cupins"/>
    <property type="match status" value="1"/>
</dbReference>
<dbReference type="GO" id="GO:0004347">
    <property type="term" value="F:glucose-6-phosphate isomerase activity"/>
    <property type="evidence" value="ECO:0007669"/>
    <property type="project" value="UniProtKB-EC"/>
</dbReference>
<evidence type="ECO:0000256" key="5">
    <source>
        <dbReference type="ARBA" id="ARBA00023152"/>
    </source>
</evidence>
<dbReference type="GO" id="GO:0006094">
    <property type="term" value="P:gluconeogenesis"/>
    <property type="evidence" value="ECO:0007669"/>
    <property type="project" value="UniProtKB-KW"/>
</dbReference>
<evidence type="ECO:0000259" key="7">
    <source>
        <dbReference type="Pfam" id="PF06560"/>
    </source>
</evidence>
<dbReference type="Gene3D" id="2.60.120.10">
    <property type="entry name" value="Jelly Rolls"/>
    <property type="match status" value="1"/>
</dbReference>
<comment type="catalytic activity">
    <reaction evidence="6">
        <text>alpha-D-glucose 6-phosphate = beta-D-fructose 6-phosphate</text>
        <dbReference type="Rhea" id="RHEA:11816"/>
        <dbReference type="ChEBI" id="CHEBI:57634"/>
        <dbReference type="ChEBI" id="CHEBI:58225"/>
        <dbReference type="EC" id="5.3.1.9"/>
    </reaction>
</comment>
<comment type="pathway">
    <text evidence="1">Carbohydrate degradation; glycolysis; D-glyceraldehyde 3-phosphate and glycerone phosphate from D-glucose: step 2/4.</text>
</comment>
<evidence type="ECO:0000256" key="1">
    <source>
        <dbReference type="ARBA" id="ARBA00004926"/>
    </source>
</evidence>
<protein>
    <recommendedName>
        <fullName evidence="3">glucose-6-phosphate isomerase</fullName>
        <ecNumber evidence="3">5.3.1.9</ecNumber>
    </recommendedName>
</protein>
<evidence type="ECO:0000313" key="8">
    <source>
        <dbReference type="EMBL" id="PIS17458.1"/>
    </source>
</evidence>
<keyword evidence="4" id="KW-0312">Gluconeogenesis</keyword>
<comment type="similarity">
    <text evidence="2">Belongs to the archaeal-type GPI family.</text>
</comment>
<proteinExistence type="inferred from homology"/>
<dbReference type="GO" id="GO:0005737">
    <property type="term" value="C:cytoplasm"/>
    <property type="evidence" value="ECO:0007669"/>
    <property type="project" value="InterPro"/>
</dbReference>
<evidence type="ECO:0000256" key="4">
    <source>
        <dbReference type="ARBA" id="ARBA00022432"/>
    </source>
</evidence>
<dbReference type="EMBL" id="PEZD01000013">
    <property type="protein sequence ID" value="PIS17458.1"/>
    <property type="molecule type" value="Genomic_DNA"/>
</dbReference>
<evidence type="ECO:0000313" key="9">
    <source>
        <dbReference type="Proteomes" id="UP000229675"/>
    </source>
</evidence>
<sequence>MEIRHLNEMKEVLYDQKWAKNAPNFALYYMYRAVKKKSGLRYNITVIPPRMLGNEFVKTKGHDHLGKFKELYTVLRGEAIYLFQKCKKDKVLDVYAIKAKKGESALVPARYGHITINPAKQELKEADWAVEDCKNVYGFIEKMKGMCYYYTKNGWLKNKNYQKVPKLRFKKPLKTVPEDLSFLKG</sequence>
<evidence type="ECO:0000256" key="3">
    <source>
        <dbReference type="ARBA" id="ARBA00011952"/>
    </source>
</evidence>
<gene>
    <name evidence="8" type="ORF">COT59_00560</name>
</gene>
<keyword evidence="8" id="KW-0413">Isomerase</keyword>
<dbReference type="InterPro" id="IPR014710">
    <property type="entry name" value="RmlC-like_jellyroll"/>
</dbReference>
<dbReference type="GO" id="GO:0006096">
    <property type="term" value="P:glycolytic process"/>
    <property type="evidence" value="ECO:0007669"/>
    <property type="project" value="UniProtKB-UniPathway"/>
</dbReference>
<evidence type="ECO:0000256" key="6">
    <source>
        <dbReference type="ARBA" id="ARBA00029321"/>
    </source>
</evidence>
<dbReference type="AlphaFoldDB" id="A0A2H0WZT2"/>
<dbReference type="UniPathway" id="UPA00109">
    <property type="reaction ID" value="UER00181"/>
</dbReference>
<dbReference type="Proteomes" id="UP000229675">
    <property type="component" value="Unassembled WGS sequence"/>
</dbReference>
<accession>A0A2H0WZT2</accession>
<dbReference type="Pfam" id="PF06560">
    <property type="entry name" value="GPI"/>
    <property type="match status" value="1"/>
</dbReference>
<feature type="domain" description="Glucose-6-phosphate isomerase prokaryote" evidence="7">
    <location>
        <begin position="36"/>
        <end position="165"/>
    </location>
</feature>
<comment type="caution">
    <text evidence="8">The sequence shown here is derived from an EMBL/GenBank/DDBJ whole genome shotgun (WGS) entry which is preliminary data.</text>
</comment>
<name>A0A2H0WZT2_9BACT</name>
<dbReference type="InterPro" id="IPR011051">
    <property type="entry name" value="RmlC_Cupin_sf"/>
</dbReference>
<reference evidence="9" key="1">
    <citation type="submission" date="2017-09" db="EMBL/GenBank/DDBJ databases">
        <title>Depth-based differentiation of microbial function through sediment-hosted aquifers and enrichment of novel symbionts in the deep terrestrial subsurface.</title>
        <authorList>
            <person name="Probst A.J."/>
            <person name="Ladd B."/>
            <person name="Jarett J.K."/>
            <person name="Geller-Mcgrath D.E."/>
            <person name="Sieber C.M.K."/>
            <person name="Emerson J.B."/>
            <person name="Anantharaman K."/>
            <person name="Thomas B.C."/>
            <person name="Malmstrom R."/>
            <person name="Stieglmeier M."/>
            <person name="Klingl A."/>
            <person name="Woyke T."/>
            <person name="Ryan C.M."/>
            <person name="Banfield J.F."/>
        </authorList>
    </citation>
    <scope>NUCLEOTIDE SEQUENCE [LARGE SCALE GENOMIC DNA]</scope>
</reference>
<keyword evidence="5" id="KW-0324">Glycolysis</keyword>